<accession>A0A077ZZ76</accession>
<dbReference type="InterPro" id="IPR011004">
    <property type="entry name" value="Trimer_LpxA-like_sf"/>
</dbReference>
<organism evidence="1 2">
    <name type="scientific">Stylonychia lemnae</name>
    <name type="common">Ciliate</name>
    <dbReference type="NCBI Taxonomy" id="5949"/>
    <lineage>
        <taxon>Eukaryota</taxon>
        <taxon>Sar</taxon>
        <taxon>Alveolata</taxon>
        <taxon>Ciliophora</taxon>
        <taxon>Intramacronucleata</taxon>
        <taxon>Spirotrichea</taxon>
        <taxon>Stichotrichia</taxon>
        <taxon>Sporadotrichida</taxon>
        <taxon>Oxytrichidae</taxon>
        <taxon>Stylonychinae</taxon>
        <taxon>Stylonychia</taxon>
    </lineage>
</organism>
<dbReference type="PANTHER" id="PTHR13061">
    <property type="entry name" value="DYNACTIN SUBUNIT P25"/>
    <property type="match status" value="1"/>
</dbReference>
<dbReference type="Gene3D" id="2.160.10.10">
    <property type="entry name" value="Hexapeptide repeat proteins"/>
    <property type="match status" value="1"/>
</dbReference>
<reference evidence="1 2" key="1">
    <citation type="submission" date="2014-06" db="EMBL/GenBank/DDBJ databases">
        <authorList>
            <person name="Swart Estienne"/>
        </authorList>
    </citation>
    <scope>NUCLEOTIDE SEQUENCE [LARGE SCALE GENOMIC DNA]</scope>
    <source>
        <strain evidence="1 2">130c</strain>
    </source>
</reference>
<evidence type="ECO:0000313" key="1">
    <source>
        <dbReference type="EMBL" id="CDW74518.1"/>
    </source>
</evidence>
<keyword evidence="2" id="KW-1185">Reference proteome</keyword>
<dbReference type="SUPFAM" id="SSF51161">
    <property type="entry name" value="Trimeric LpxA-like enzymes"/>
    <property type="match status" value="1"/>
</dbReference>
<dbReference type="Proteomes" id="UP000039865">
    <property type="component" value="Unassembled WGS sequence"/>
</dbReference>
<sequence length="255" mass="28097">MNSPAYLLGKITQKVNYNFGRVFKEAGLAMDRFGSRLQNDIAYSQDLSRHRQLMPIQDLAPVVDNAWIAPNASLVGEVMVSKWATIWYNVVIRAELNAVRIGHFSSIGDGTVINSASSLPAGVASSVNIGKNVTIEPNCSIYSCIIDDDCVIGQGSVIMPGARLERGCHVLPNSVVTPGKLIPAGQIWGGNPVRFVRNLTQEEQVQNYAKSYTNTAAEFQSETLYPHAYEQGDLKEGEHSLQDYVNSRYFKNLEK</sequence>
<protein>
    <submittedName>
        <fullName evidence="1">Uncharacterized protein</fullName>
    </submittedName>
</protein>
<dbReference type="PANTHER" id="PTHR13061:SF29">
    <property type="entry name" value="GAMMA CARBONIC ANHYDRASE-LIKE 1, MITOCHONDRIAL-RELATED"/>
    <property type="match status" value="1"/>
</dbReference>
<dbReference type="InterPro" id="IPR047324">
    <property type="entry name" value="LbH_gamma_CA-like"/>
</dbReference>
<dbReference type="InParanoid" id="A0A077ZZ76"/>
<proteinExistence type="predicted"/>
<name>A0A077ZZ76_STYLE</name>
<dbReference type="CDD" id="cd04645">
    <property type="entry name" value="LbH_gamma_CA_like"/>
    <property type="match status" value="1"/>
</dbReference>
<gene>
    <name evidence="1" type="primary">Contig380.g20</name>
    <name evidence="1" type="ORF">STYLEM_3498</name>
</gene>
<dbReference type="InterPro" id="IPR001451">
    <property type="entry name" value="Hexapep"/>
</dbReference>
<evidence type="ECO:0000313" key="2">
    <source>
        <dbReference type="Proteomes" id="UP000039865"/>
    </source>
</evidence>
<dbReference type="OMA" id="CHIEFES"/>
<dbReference type="Pfam" id="PF00132">
    <property type="entry name" value="Hexapep"/>
    <property type="match status" value="1"/>
</dbReference>
<dbReference type="OrthoDB" id="25818at2759"/>
<dbReference type="EMBL" id="CCKQ01003397">
    <property type="protein sequence ID" value="CDW74518.1"/>
    <property type="molecule type" value="Genomic_DNA"/>
</dbReference>
<dbReference type="InterPro" id="IPR050484">
    <property type="entry name" value="Transf_Hexapept/Carb_Anhydrase"/>
</dbReference>
<dbReference type="AlphaFoldDB" id="A0A077ZZ76"/>